<gene>
    <name evidence="1" type="ORF">FB566_2446</name>
</gene>
<accession>A0A543AWF9</accession>
<comment type="caution">
    <text evidence="1">The sequence shown here is derived from an EMBL/GenBank/DDBJ whole genome shotgun (WGS) entry which is preliminary data.</text>
</comment>
<evidence type="ECO:0000313" key="1">
    <source>
        <dbReference type="EMBL" id="TQL76902.1"/>
    </source>
</evidence>
<name>A0A543AWF9_9ACTN</name>
<keyword evidence="2" id="KW-1185">Reference proteome</keyword>
<proteinExistence type="predicted"/>
<dbReference type="EMBL" id="VFOW01000001">
    <property type="protein sequence ID" value="TQL76902.1"/>
    <property type="molecule type" value="Genomic_DNA"/>
</dbReference>
<dbReference type="Proteomes" id="UP000317043">
    <property type="component" value="Unassembled WGS sequence"/>
</dbReference>
<dbReference type="InParanoid" id="A0A543AWF9"/>
<protein>
    <submittedName>
        <fullName evidence="1">Uncharacterized protein</fullName>
    </submittedName>
</protein>
<reference evidence="1 2" key="1">
    <citation type="submission" date="2019-06" db="EMBL/GenBank/DDBJ databases">
        <title>Sequencing the genomes of 1000 actinobacteria strains.</title>
        <authorList>
            <person name="Klenk H.-P."/>
        </authorList>
    </citation>
    <scope>NUCLEOTIDE SEQUENCE [LARGE SCALE GENOMIC DNA]</scope>
    <source>
        <strain evidence="1 2">DSM 45928</strain>
    </source>
</reference>
<dbReference type="OrthoDB" id="4932393at2"/>
<organism evidence="1 2">
    <name type="scientific">Stackebrandtia endophytica</name>
    <dbReference type="NCBI Taxonomy" id="1496996"/>
    <lineage>
        <taxon>Bacteria</taxon>
        <taxon>Bacillati</taxon>
        <taxon>Actinomycetota</taxon>
        <taxon>Actinomycetes</taxon>
        <taxon>Glycomycetales</taxon>
        <taxon>Glycomycetaceae</taxon>
        <taxon>Stackebrandtia</taxon>
    </lineage>
</organism>
<evidence type="ECO:0000313" key="2">
    <source>
        <dbReference type="Proteomes" id="UP000317043"/>
    </source>
</evidence>
<dbReference type="AlphaFoldDB" id="A0A543AWF9"/>
<dbReference type="RefSeq" id="WP_142039012.1">
    <property type="nucleotide sequence ID" value="NZ_JBHTGS010000001.1"/>
</dbReference>
<sequence length="276" mass="28902">MSTDPVPAKTSRGRVLLGAGLAAVLVGGAVAVSVAATSEDAAAPFVQPAMDEGILDFEFAGSMFDSGYSDPVPLATEEEVVSGEVSFPAHGPLPQYIVGEPQYGDFEGDNDLDAAMLVAPMAGGGTPSLYLWLWEDGEVVQVPYPAAAGEDCGDHIDEFTVVGDAIEVQVTSGWWCDGTMDPQPAAFTVAVQDGYPVQIEPGFGSPYQCTVEQYGVIAEPATAALYVAFSTESPQLDPATISRIEVLERGTADPLWRLARVTGTDGVVNCAWTPYS</sequence>